<keyword evidence="2" id="KW-1185">Reference proteome</keyword>
<evidence type="ECO:0000313" key="1">
    <source>
        <dbReference type="EMBL" id="OQP42832.1"/>
    </source>
</evidence>
<dbReference type="Proteomes" id="UP000192610">
    <property type="component" value="Unassembled WGS sequence"/>
</dbReference>
<sequence>MVRLFNSQKFSLIHLLVFLLLLGNIGCQKEMSKDTLGAGGVVGGGGGGNTTGGTAVFTLEPAGSRCSDAAVTGIFEAGTTLGADALITVTVNVTKIGDWTYATAATNGFSFAGAGNFTATGLQVITLMGVGKPTRSGIFSFHLKIGTGADCAVAVGVVPAGTGGGTGGNTPNSFYYKATIDGTNYNVNITATTTDYEPGVSMGGSDDVVFGGGITWANPPLPAGKTEFGITKGIMHQYMSATTAQFKAFFKPATYLYTADASATDGITISWTDPSGNAGTSGTDNIWNSDAGSKDQTNSAFTILSNTEYIDVAGDYYVIVKAQFNCNLYNVTTGAKKVLTNGEAVVAFGMF</sequence>
<dbReference type="RefSeq" id="WP_081203247.1">
    <property type="nucleotide sequence ID" value="NZ_FOCZ01000005.1"/>
</dbReference>
<protein>
    <submittedName>
        <fullName evidence="1">Uncharacterized protein</fullName>
    </submittedName>
</protein>
<accession>A0A1V9E9S1</accession>
<gene>
    <name evidence="1" type="ORF">A4H97_11785</name>
</gene>
<evidence type="ECO:0000313" key="2">
    <source>
        <dbReference type="Proteomes" id="UP000192610"/>
    </source>
</evidence>
<proteinExistence type="predicted"/>
<name>A0A1V9E9S1_9BACT</name>
<organism evidence="1 2">
    <name type="scientific">Niastella yeongjuensis</name>
    <dbReference type="NCBI Taxonomy" id="354355"/>
    <lineage>
        <taxon>Bacteria</taxon>
        <taxon>Pseudomonadati</taxon>
        <taxon>Bacteroidota</taxon>
        <taxon>Chitinophagia</taxon>
        <taxon>Chitinophagales</taxon>
        <taxon>Chitinophagaceae</taxon>
        <taxon>Niastella</taxon>
    </lineage>
</organism>
<dbReference type="AlphaFoldDB" id="A0A1V9E9S1"/>
<dbReference type="STRING" id="354355.SAMN05660816_03023"/>
<dbReference type="OrthoDB" id="661657at2"/>
<comment type="caution">
    <text evidence="1">The sequence shown here is derived from an EMBL/GenBank/DDBJ whole genome shotgun (WGS) entry which is preliminary data.</text>
</comment>
<dbReference type="EMBL" id="LVXG01000056">
    <property type="protein sequence ID" value="OQP42832.1"/>
    <property type="molecule type" value="Genomic_DNA"/>
</dbReference>
<reference evidence="2" key="1">
    <citation type="submission" date="2016-04" db="EMBL/GenBank/DDBJ databases">
        <authorList>
            <person name="Chen L."/>
            <person name="Zhuang W."/>
            <person name="Wang G."/>
        </authorList>
    </citation>
    <scope>NUCLEOTIDE SEQUENCE [LARGE SCALE GENOMIC DNA]</scope>
    <source>
        <strain evidence="2">17621</strain>
    </source>
</reference>